<organism evidence="1 2">
    <name type="scientific">Callosobruchus maculatus</name>
    <name type="common">Southern cowpea weevil</name>
    <name type="synonym">Pulse bruchid</name>
    <dbReference type="NCBI Taxonomy" id="64391"/>
    <lineage>
        <taxon>Eukaryota</taxon>
        <taxon>Metazoa</taxon>
        <taxon>Ecdysozoa</taxon>
        <taxon>Arthropoda</taxon>
        <taxon>Hexapoda</taxon>
        <taxon>Insecta</taxon>
        <taxon>Pterygota</taxon>
        <taxon>Neoptera</taxon>
        <taxon>Endopterygota</taxon>
        <taxon>Coleoptera</taxon>
        <taxon>Polyphaga</taxon>
        <taxon>Cucujiformia</taxon>
        <taxon>Chrysomeloidea</taxon>
        <taxon>Chrysomelidae</taxon>
        <taxon>Bruchinae</taxon>
        <taxon>Bruchini</taxon>
        <taxon>Callosobruchus</taxon>
    </lineage>
</organism>
<dbReference type="Proteomes" id="UP000410492">
    <property type="component" value="Unassembled WGS sequence"/>
</dbReference>
<dbReference type="EMBL" id="CAACVG010008985">
    <property type="protein sequence ID" value="VEN51705.1"/>
    <property type="molecule type" value="Genomic_DNA"/>
</dbReference>
<evidence type="ECO:0000313" key="2">
    <source>
        <dbReference type="Proteomes" id="UP000410492"/>
    </source>
</evidence>
<name>A0A653CUV8_CALMS</name>
<reference evidence="1 2" key="1">
    <citation type="submission" date="2019-01" db="EMBL/GenBank/DDBJ databases">
        <authorList>
            <person name="Sayadi A."/>
        </authorList>
    </citation>
    <scope>NUCLEOTIDE SEQUENCE [LARGE SCALE GENOMIC DNA]</scope>
</reference>
<sequence length="96" mass="11310">MLDMVKPKTPGKISLSDLKKCKMTSIFFDTFFNLEKYLDHEQRDPFASQRDHDIDGQEMSDWDRYAAEEYELLVAEEGNDQGDSLEYDCGYDRLIR</sequence>
<dbReference type="PANTHER" id="PTHR14095:SF0">
    <property type="entry name" value="MIP22305P"/>
    <property type="match status" value="1"/>
</dbReference>
<keyword evidence="2" id="KW-1185">Reference proteome</keyword>
<dbReference type="GO" id="GO:0000159">
    <property type="term" value="C:protein phosphatase type 2A complex"/>
    <property type="evidence" value="ECO:0007669"/>
    <property type="project" value="TreeGrafter"/>
</dbReference>
<dbReference type="PANTHER" id="PTHR14095">
    <property type="entry name" value="PHOSPHATASE 2A REGULATORY SUBUNIT-RELATED"/>
    <property type="match status" value="1"/>
</dbReference>
<accession>A0A653CUV8</accession>
<proteinExistence type="predicted"/>
<evidence type="ECO:0000313" key="1">
    <source>
        <dbReference type="EMBL" id="VEN51705.1"/>
    </source>
</evidence>
<dbReference type="GO" id="GO:0019888">
    <property type="term" value="F:protein phosphatase regulator activity"/>
    <property type="evidence" value="ECO:0007669"/>
    <property type="project" value="TreeGrafter"/>
</dbReference>
<dbReference type="Gene3D" id="1.10.238.10">
    <property type="entry name" value="EF-hand"/>
    <property type="match status" value="1"/>
</dbReference>
<dbReference type="AlphaFoldDB" id="A0A653CUV8"/>
<gene>
    <name evidence="1" type="ORF">CALMAC_LOCUS12082</name>
</gene>
<protein>
    <submittedName>
        <fullName evidence="1">Uncharacterized protein</fullName>
    </submittedName>
</protein>